<dbReference type="VEuPathDB" id="FungiDB:PC110_g3643"/>
<accession>A0A8T1I4Q5</accession>
<comment type="caution">
    <text evidence="1">The sequence shown here is derived from an EMBL/GenBank/DDBJ whole genome shotgun (WGS) entry which is preliminary data.</text>
</comment>
<evidence type="ECO:0000313" key="1">
    <source>
        <dbReference type="EMBL" id="KAG3218222.1"/>
    </source>
</evidence>
<gene>
    <name evidence="1" type="ORF">PC129_g10962</name>
</gene>
<proteinExistence type="predicted"/>
<organism evidence="1 2">
    <name type="scientific">Phytophthora cactorum</name>
    <dbReference type="NCBI Taxonomy" id="29920"/>
    <lineage>
        <taxon>Eukaryota</taxon>
        <taxon>Sar</taxon>
        <taxon>Stramenopiles</taxon>
        <taxon>Oomycota</taxon>
        <taxon>Peronosporomycetes</taxon>
        <taxon>Peronosporales</taxon>
        <taxon>Peronosporaceae</taxon>
        <taxon>Phytophthora</taxon>
    </lineage>
</organism>
<dbReference type="Proteomes" id="UP000760860">
    <property type="component" value="Unassembled WGS sequence"/>
</dbReference>
<evidence type="ECO:0000313" key="2">
    <source>
        <dbReference type="Proteomes" id="UP000760860"/>
    </source>
</evidence>
<reference evidence="1" key="1">
    <citation type="submission" date="2018-05" db="EMBL/GenBank/DDBJ databases">
        <title>Effector identification in a new, highly contiguous assembly of the strawberry crown rot pathogen Phytophthora cactorum.</title>
        <authorList>
            <person name="Armitage A.D."/>
            <person name="Nellist C.F."/>
            <person name="Bates H."/>
            <person name="Vickerstaff R.J."/>
            <person name="Harrison R.J."/>
        </authorList>
    </citation>
    <scope>NUCLEOTIDE SEQUENCE</scope>
    <source>
        <strain evidence="1">P421</strain>
    </source>
</reference>
<dbReference type="AlphaFoldDB" id="A0A8T1I4Q5"/>
<dbReference type="EMBL" id="RCMV01000376">
    <property type="protein sequence ID" value="KAG3218222.1"/>
    <property type="molecule type" value="Genomic_DNA"/>
</dbReference>
<name>A0A8T1I4Q5_9STRA</name>
<sequence>MEKEEEKDSSLELLGSPTLQNLWNEGKMDDDELLLSPIHSGSGDVSQYSLRQVDRFRVTAINQSSSDTDPKRKYCDCGEWICVITSEYGLRELGTIVKPSYYMYEELWSKGHMLGGRRVAFKNYVHTMARDGEEIELQLRPYDRSKTDQHTYAAVKLKASKLRNDGRNAAECKAIMQILWDVDYWYPLDRCLATIDSAAMLTIGLFPQGTARYIVLVPDMETSDKFRLSLADPPTQVLYRSMERIIGSDACLSQVFVTVRCGTGPRIVGY</sequence>
<protein>
    <submittedName>
        <fullName evidence="1">Uncharacterized protein</fullName>
    </submittedName>
</protein>